<name>M5UB04_9BACT</name>
<feature type="transmembrane region" description="Helical" evidence="1">
    <location>
        <begin position="73"/>
        <end position="90"/>
    </location>
</feature>
<protein>
    <submittedName>
        <fullName evidence="2">Putative membrane protein</fullName>
    </submittedName>
</protein>
<feature type="transmembrane region" description="Helical" evidence="1">
    <location>
        <begin position="110"/>
        <end position="128"/>
    </location>
</feature>
<keyword evidence="1" id="KW-0812">Transmembrane</keyword>
<accession>M5UB04</accession>
<organism evidence="2 3">
    <name type="scientific">Rhodopirellula sallentina SM41</name>
    <dbReference type="NCBI Taxonomy" id="1263870"/>
    <lineage>
        <taxon>Bacteria</taxon>
        <taxon>Pseudomonadati</taxon>
        <taxon>Planctomycetota</taxon>
        <taxon>Planctomycetia</taxon>
        <taxon>Pirellulales</taxon>
        <taxon>Pirellulaceae</taxon>
        <taxon>Rhodopirellula</taxon>
    </lineage>
</organism>
<dbReference type="OrthoDB" id="8480418at2"/>
<sequence length="311" mass="34728">MSVVERRHGGAISTTQRCKAAASGLVNRVTGAGRAYSFRRRRVVACGVVVVSLALAALLASGMHAALLHSGVMTGWMLISCLFLLVLIGVRRRIPVLPLGTMSVWTQVHIYTGLFAVGVFLLHVPAILHGRLIATGYLEGTLSGLFWFVSASGVYGLIASRRIPWRLTNVGEQVRLDQIPWYREQISRSVSDEVQSLTNPAAISVIGEFHRRYLSRYLSSKPSWLYLIYPTSVRRRRVLAGLVELNRYLEEEDCRVCGRIAALVRRRDDLDYQYALQLRLRVWVMLHSAASVALLVMAIIHGILAMRFVES</sequence>
<evidence type="ECO:0000313" key="3">
    <source>
        <dbReference type="Proteomes" id="UP000011885"/>
    </source>
</evidence>
<dbReference type="RefSeq" id="WP_008685965.1">
    <property type="nucleotide sequence ID" value="NZ_ANOH01000370.1"/>
</dbReference>
<feature type="transmembrane region" description="Helical" evidence="1">
    <location>
        <begin position="140"/>
        <end position="158"/>
    </location>
</feature>
<keyword evidence="1" id="KW-0472">Membrane</keyword>
<keyword evidence="1" id="KW-1133">Transmembrane helix</keyword>
<keyword evidence="3" id="KW-1185">Reference proteome</keyword>
<comment type="caution">
    <text evidence="2">The sequence shown here is derived from an EMBL/GenBank/DDBJ whole genome shotgun (WGS) entry which is preliminary data.</text>
</comment>
<dbReference type="Proteomes" id="UP000011885">
    <property type="component" value="Unassembled WGS sequence"/>
</dbReference>
<proteinExistence type="predicted"/>
<dbReference type="PATRIC" id="fig|1263870.3.peg.5713"/>
<dbReference type="EMBL" id="ANOH01000370">
    <property type="protein sequence ID" value="EMI53173.1"/>
    <property type="molecule type" value="Genomic_DNA"/>
</dbReference>
<dbReference type="AlphaFoldDB" id="M5UB04"/>
<feature type="transmembrane region" description="Helical" evidence="1">
    <location>
        <begin position="43"/>
        <end position="67"/>
    </location>
</feature>
<evidence type="ECO:0000313" key="2">
    <source>
        <dbReference type="EMBL" id="EMI53173.1"/>
    </source>
</evidence>
<reference evidence="2 3" key="1">
    <citation type="journal article" date="2013" name="Mar. Genomics">
        <title>Expression of sulfatases in Rhodopirellula baltica and the diversity of sulfatases in the genus Rhodopirellula.</title>
        <authorList>
            <person name="Wegner C.E."/>
            <person name="Richter-Heitmann T."/>
            <person name="Klindworth A."/>
            <person name="Klockow C."/>
            <person name="Richter M."/>
            <person name="Achstetter T."/>
            <person name="Glockner F.O."/>
            <person name="Harder J."/>
        </authorList>
    </citation>
    <scope>NUCLEOTIDE SEQUENCE [LARGE SCALE GENOMIC DNA]</scope>
    <source>
        <strain evidence="2 3">SM41</strain>
    </source>
</reference>
<evidence type="ECO:0000256" key="1">
    <source>
        <dbReference type="SAM" id="Phobius"/>
    </source>
</evidence>
<feature type="transmembrane region" description="Helical" evidence="1">
    <location>
        <begin position="282"/>
        <end position="304"/>
    </location>
</feature>
<gene>
    <name evidence="2" type="ORF">RSSM_05387</name>
</gene>